<comment type="caution">
    <text evidence="2">The sequence shown here is derived from an EMBL/GenBank/DDBJ whole genome shotgun (WGS) entry which is preliminary data.</text>
</comment>
<accession>A0AAD7H577</accession>
<evidence type="ECO:0000256" key="1">
    <source>
        <dbReference type="SAM" id="MobiDB-lite"/>
    </source>
</evidence>
<evidence type="ECO:0000313" key="2">
    <source>
        <dbReference type="EMBL" id="KAJ7712316.1"/>
    </source>
</evidence>
<proteinExistence type="predicted"/>
<evidence type="ECO:0000313" key="3">
    <source>
        <dbReference type="Proteomes" id="UP001215598"/>
    </source>
</evidence>
<gene>
    <name evidence="2" type="ORF">B0H16DRAFT_1479508</name>
</gene>
<dbReference type="Proteomes" id="UP001215598">
    <property type="component" value="Unassembled WGS sequence"/>
</dbReference>
<dbReference type="AlphaFoldDB" id="A0AAD7H577"/>
<reference evidence="2" key="1">
    <citation type="submission" date="2023-03" db="EMBL/GenBank/DDBJ databases">
        <title>Massive genome expansion in bonnet fungi (Mycena s.s.) driven by repeated elements and novel gene families across ecological guilds.</title>
        <authorList>
            <consortium name="Lawrence Berkeley National Laboratory"/>
            <person name="Harder C.B."/>
            <person name="Miyauchi S."/>
            <person name="Viragh M."/>
            <person name="Kuo A."/>
            <person name="Thoen E."/>
            <person name="Andreopoulos B."/>
            <person name="Lu D."/>
            <person name="Skrede I."/>
            <person name="Drula E."/>
            <person name="Henrissat B."/>
            <person name="Morin E."/>
            <person name="Kohler A."/>
            <person name="Barry K."/>
            <person name="LaButti K."/>
            <person name="Morin E."/>
            <person name="Salamov A."/>
            <person name="Lipzen A."/>
            <person name="Mereny Z."/>
            <person name="Hegedus B."/>
            <person name="Baldrian P."/>
            <person name="Stursova M."/>
            <person name="Weitz H."/>
            <person name="Taylor A."/>
            <person name="Grigoriev I.V."/>
            <person name="Nagy L.G."/>
            <person name="Martin F."/>
            <person name="Kauserud H."/>
        </authorList>
    </citation>
    <scope>NUCLEOTIDE SEQUENCE</scope>
    <source>
        <strain evidence="2">CBHHK182m</strain>
    </source>
</reference>
<keyword evidence="3" id="KW-1185">Reference proteome</keyword>
<feature type="region of interest" description="Disordered" evidence="1">
    <location>
        <begin position="184"/>
        <end position="274"/>
    </location>
</feature>
<dbReference type="EMBL" id="JARKIB010000369">
    <property type="protein sequence ID" value="KAJ7712316.1"/>
    <property type="molecule type" value="Genomic_DNA"/>
</dbReference>
<feature type="compositionally biased region" description="Basic and acidic residues" evidence="1">
    <location>
        <begin position="208"/>
        <end position="235"/>
    </location>
</feature>
<feature type="compositionally biased region" description="Basic and acidic residues" evidence="1">
    <location>
        <begin position="185"/>
        <end position="200"/>
    </location>
</feature>
<organism evidence="2 3">
    <name type="scientific">Mycena metata</name>
    <dbReference type="NCBI Taxonomy" id="1033252"/>
    <lineage>
        <taxon>Eukaryota</taxon>
        <taxon>Fungi</taxon>
        <taxon>Dikarya</taxon>
        <taxon>Basidiomycota</taxon>
        <taxon>Agaricomycotina</taxon>
        <taxon>Agaricomycetes</taxon>
        <taxon>Agaricomycetidae</taxon>
        <taxon>Agaricales</taxon>
        <taxon>Marasmiineae</taxon>
        <taxon>Mycenaceae</taxon>
        <taxon>Mycena</taxon>
    </lineage>
</organism>
<name>A0AAD7H577_9AGAR</name>
<sequence>MFVLSDLKLENYLAANKRNVDTDQQQLFFRDGAVFTKEVECNAKADESLTSTELFICLRRLSVTCEMYFVPTEPGPEEKLGQQIILLLVECNAKADESLTSTELFICLRRLSVTCEMYFVPTEPGPEEKLGQQIILLLANPIETLTPISTGIASIGFDLGVWQTLLWDKIMDKDRDAAVFWPRNEYNHGGDAQGRRRDEYYCGGDAQGGHREEGWRGDRREGRWDDRFGGDRNEGNSRAGQSFRGDGVQRGGQSFQDDEEDRRGNRNNCHRSDEIDACQTNTPYFSAPTHATRKVTQRQGLGDAFKKTVLPTLEEEVSAHDTHNKLCFAKKLTVNQQGLSTGFQVSNAESFTRHTLEHICVTSFGINWLAIQGKNSLREKTAFYIVAYQDLDQH</sequence>
<protein>
    <submittedName>
        <fullName evidence="2">Uncharacterized protein</fullName>
    </submittedName>
</protein>